<dbReference type="EMBL" id="QURR01000062">
    <property type="protein sequence ID" value="RGE39032.1"/>
    <property type="molecule type" value="Genomic_DNA"/>
</dbReference>
<keyword evidence="2" id="KW-1185">Reference proteome</keyword>
<comment type="caution">
    <text evidence="1">The sequence shown here is derived from an EMBL/GenBank/DDBJ whole genome shotgun (WGS) entry which is preliminary data.</text>
</comment>
<accession>A0A373F680</accession>
<reference evidence="1 2" key="1">
    <citation type="submission" date="2018-08" db="EMBL/GenBank/DDBJ databases">
        <title>Comamonas testosteroni strain SWCO2.</title>
        <authorList>
            <person name="Jiang N."/>
            <person name="Zhang X.Z."/>
        </authorList>
    </citation>
    <scope>NUCLEOTIDE SEQUENCE [LARGE SCALE GENOMIC DNA]</scope>
    <source>
        <strain evidence="1 2">SWCO2</strain>
    </source>
</reference>
<dbReference type="AlphaFoldDB" id="A0A373F680"/>
<proteinExistence type="predicted"/>
<organism evidence="1 2">
    <name type="scientific">Comamonas testosteroni</name>
    <name type="common">Pseudomonas testosteroni</name>
    <dbReference type="NCBI Taxonomy" id="285"/>
    <lineage>
        <taxon>Bacteria</taxon>
        <taxon>Pseudomonadati</taxon>
        <taxon>Pseudomonadota</taxon>
        <taxon>Betaproteobacteria</taxon>
        <taxon>Burkholderiales</taxon>
        <taxon>Comamonadaceae</taxon>
        <taxon>Comamonas</taxon>
    </lineage>
</organism>
<evidence type="ECO:0000313" key="2">
    <source>
        <dbReference type="Proteomes" id="UP000261948"/>
    </source>
</evidence>
<name>A0A373F680_COMTE</name>
<gene>
    <name evidence="1" type="ORF">DZC30_22430</name>
</gene>
<evidence type="ECO:0000313" key="1">
    <source>
        <dbReference type="EMBL" id="RGE39032.1"/>
    </source>
</evidence>
<protein>
    <submittedName>
        <fullName evidence="1">Uncharacterized protein</fullName>
    </submittedName>
</protein>
<sequence>MLELTFFDTTSTPKIISVSEHCYERLAEIGFSKKVDYKNNDLTIEGESYSINSVELTEENRKTLLALIEGERQEELEKIFRQIDENPTIKEIRENLFYVKELTEIYKALKAEGNIYFSYE</sequence>
<dbReference type="Proteomes" id="UP000261948">
    <property type="component" value="Unassembled WGS sequence"/>
</dbReference>